<dbReference type="AlphaFoldDB" id="A0A0F9IN60"/>
<gene>
    <name evidence="1" type="ORF">LCGC14_1856780</name>
</gene>
<sequence length="120" mass="13483">MAIPDPTDAELDEWEQDINALIAQGERRYSVHPTVTSRLIKALRACQRDFKTVAEQAEKLMGLIVKLEQQAKAKDAVFDAVRVVTLTRYASKREAFERYLDKLDEAYRAALDKGVGNGDG</sequence>
<proteinExistence type="predicted"/>
<accession>A0A0F9IN60</accession>
<reference evidence="1" key="1">
    <citation type="journal article" date="2015" name="Nature">
        <title>Complex archaea that bridge the gap between prokaryotes and eukaryotes.</title>
        <authorList>
            <person name="Spang A."/>
            <person name="Saw J.H."/>
            <person name="Jorgensen S.L."/>
            <person name="Zaremba-Niedzwiedzka K."/>
            <person name="Martijn J."/>
            <person name="Lind A.E."/>
            <person name="van Eijk R."/>
            <person name="Schleper C."/>
            <person name="Guy L."/>
            <person name="Ettema T.J."/>
        </authorList>
    </citation>
    <scope>NUCLEOTIDE SEQUENCE</scope>
</reference>
<dbReference type="EMBL" id="LAZR01018730">
    <property type="protein sequence ID" value="KKL95225.1"/>
    <property type="molecule type" value="Genomic_DNA"/>
</dbReference>
<protein>
    <submittedName>
        <fullName evidence="1">Uncharacterized protein</fullName>
    </submittedName>
</protein>
<comment type="caution">
    <text evidence="1">The sequence shown here is derived from an EMBL/GenBank/DDBJ whole genome shotgun (WGS) entry which is preliminary data.</text>
</comment>
<evidence type="ECO:0000313" key="1">
    <source>
        <dbReference type="EMBL" id="KKL95225.1"/>
    </source>
</evidence>
<name>A0A0F9IN60_9ZZZZ</name>
<organism evidence="1">
    <name type="scientific">marine sediment metagenome</name>
    <dbReference type="NCBI Taxonomy" id="412755"/>
    <lineage>
        <taxon>unclassified sequences</taxon>
        <taxon>metagenomes</taxon>
        <taxon>ecological metagenomes</taxon>
    </lineage>
</organism>